<reference evidence="7 8" key="1">
    <citation type="submission" date="2022-09" db="EMBL/GenBank/DDBJ databases">
        <title>Draft genome of isolate Be4.</title>
        <authorList>
            <person name="Sanchez-Castro I."/>
            <person name="Martinez-Rodriguez P."/>
            <person name="Descostes M."/>
            <person name="Merroun M."/>
        </authorList>
    </citation>
    <scope>NUCLEOTIDE SEQUENCE [LARGE SCALE GENOMIC DNA]</scope>
    <source>
        <strain evidence="7 8">Be4</strain>
    </source>
</reference>
<dbReference type="InterPro" id="IPR051544">
    <property type="entry name" value="TPS_OM_transporter"/>
</dbReference>
<dbReference type="Proteomes" id="UP001525968">
    <property type="component" value="Unassembled WGS sequence"/>
</dbReference>
<dbReference type="InterPro" id="IPR013686">
    <property type="entry name" value="Polypept-transport_assoc_ShlB"/>
</dbReference>
<accession>A0ABT2PV75</accession>
<feature type="signal peptide" evidence="4">
    <location>
        <begin position="1"/>
        <end position="30"/>
    </location>
</feature>
<dbReference type="EMBL" id="JAODYH010000017">
    <property type="protein sequence ID" value="MCT9813142.1"/>
    <property type="molecule type" value="Genomic_DNA"/>
</dbReference>
<feature type="domain" description="Haemolysin activator HlyB C-terminal" evidence="5">
    <location>
        <begin position="185"/>
        <end position="503"/>
    </location>
</feature>
<evidence type="ECO:0000256" key="1">
    <source>
        <dbReference type="ARBA" id="ARBA00022452"/>
    </source>
</evidence>
<evidence type="ECO:0000313" key="7">
    <source>
        <dbReference type="EMBL" id="MCT9813142.1"/>
    </source>
</evidence>
<dbReference type="Pfam" id="PF03865">
    <property type="entry name" value="ShlB"/>
    <property type="match status" value="1"/>
</dbReference>
<keyword evidence="4" id="KW-0732">Signal</keyword>
<feature type="chain" id="PRO_5045327278" evidence="4">
    <location>
        <begin position="31"/>
        <end position="541"/>
    </location>
</feature>
<dbReference type="PANTHER" id="PTHR34597">
    <property type="entry name" value="SLR1661 PROTEIN"/>
    <property type="match status" value="1"/>
</dbReference>
<evidence type="ECO:0000259" key="6">
    <source>
        <dbReference type="Pfam" id="PF08479"/>
    </source>
</evidence>
<organism evidence="7 8">
    <name type="scientific">Acidovorax bellezanensis</name>
    <dbReference type="NCBI Taxonomy" id="2976702"/>
    <lineage>
        <taxon>Bacteria</taxon>
        <taxon>Pseudomonadati</taxon>
        <taxon>Pseudomonadota</taxon>
        <taxon>Betaproteobacteria</taxon>
        <taxon>Burkholderiales</taxon>
        <taxon>Comamonadaceae</taxon>
        <taxon>Acidovorax</taxon>
    </lineage>
</organism>
<dbReference type="PANTHER" id="PTHR34597:SF6">
    <property type="entry name" value="BLR6126 PROTEIN"/>
    <property type="match status" value="1"/>
</dbReference>
<feature type="domain" description="Polypeptide-transport-associated ShlB-type" evidence="6">
    <location>
        <begin position="52"/>
        <end position="122"/>
    </location>
</feature>
<dbReference type="InterPro" id="IPR005565">
    <property type="entry name" value="Hemolysn_activator_HlyB_C"/>
</dbReference>
<evidence type="ECO:0000313" key="8">
    <source>
        <dbReference type="Proteomes" id="UP001525968"/>
    </source>
</evidence>
<proteinExistence type="predicted"/>
<evidence type="ECO:0000259" key="5">
    <source>
        <dbReference type="Pfam" id="PF03865"/>
    </source>
</evidence>
<gene>
    <name evidence="7" type="ORF">N0K08_21140</name>
</gene>
<dbReference type="Gene3D" id="2.40.160.50">
    <property type="entry name" value="membrane protein fhac: a member of the omp85/tpsb transporter family"/>
    <property type="match status" value="1"/>
</dbReference>
<keyword evidence="1" id="KW-1134">Transmembrane beta strand</keyword>
<sequence>MQAMKKSGPLPRWRALCLASLALCSGAGWAQPGAEVAAEAPAEQAREVEVLEYIVRGNTVLDARSIERAVSPFLGPGRSLKDIEGARDALLAVYQAKGYQSVYVDLPEQQVTEGLVLLQVNETRVGRVRVVGAAYQSPVEVREQVPALREGAVPDFNQAQVELTALNLGGKRQVMPLVRQGALPGTMDVDLKVDDSSPWRASVGLNNDRSADTEDLRLTASIGHDNLWQLGHSASMSIFATPQDFNQTKVWSGSYSAPLRGTHWNLEASGYVSDSSVATVGGTNVIGKGYALGMKAGYTVPDSGAWWHNFSAGVDLKNNKEALQFGKTSDEVPLKYAPITLAYSGYYQGEKLQSGLGLSLVAGTRTFLGWGSDWQRFSYKRYKASPSFLVLKADFNGSYALANESQLGWRFAGQLTDSPLVSGEQIAAGGTNSVRGYLSAEATGDVGMVGSIEWRTKPLSYFGERVEGWRAYLFADAGQLRLRDPLPEQQHRFTLASVGLGTNFRIGPQISARFDLAYPLKTGPRTERHDPRLTFNLNASY</sequence>
<evidence type="ECO:0000256" key="4">
    <source>
        <dbReference type="SAM" id="SignalP"/>
    </source>
</evidence>
<keyword evidence="3" id="KW-0998">Cell outer membrane</keyword>
<evidence type="ECO:0000256" key="3">
    <source>
        <dbReference type="ARBA" id="ARBA00023237"/>
    </source>
</evidence>
<protein>
    <submittedName>
        <fullName evidence="7">BamA/TamA family outer membrane protein</fullName>
    </submittedName>
</protein>
<dbReference type="Gene3D" id="3.10.20.310">
    <property type="entry name" value="membrane protein fhac"/>
    <property type="match status" value="1"/>
</dbReference>
<keyword evidence="8" id="KW-1185">Reference proteome</keyword>
<keyword evidence="2" id="KW-0812">Transmembrane</keyword>
<comment type="caution">
    <text evidence="7">The sequence shown here is derived from an EMBL/GenBank/DDBJ whole genome shotgun (WGS) entry which is preliminary data.</text>
</comment>
<name>A0ABT2PV75_9BURK</name>
<evidence type="ECO:0000256" key="2">
    <source>
        <dbReference type="ARBA" id="ARBA00022692"/>
    </source>
</evidence>
<dbReference type="Pfam" id="PF08479">
    <property type="entry name" value="POTRA_2"/>
    <property type="match status" value="1"/>
</dbReference>
<keyword evidence="1" id="KW-0472">Membrane</keyword>